<dbReference type="GO" id="GO:0002098">
    <property type="term" value="P:tRNA wobble uridine modification"/>
    <property type="evidence" value="ECO:0007669"/>
    <property type="project" value="TreeGrafter"/>
</dbReference>
<evidence type="ECO:0000259" key="5">
    <source>
        <dbReference type="Pfam" id="PF01134"/>
    </source>
</evidence>
<gene>
    <name evidence="6" type="ORF">SELO1098_LOCUS21543</name>
</gene>
<dbReference type="PANTHER" id="PTHR11806:SF0">
    <property type="entry name" value="PROTEIN MTO1 HOMOLOG, MITOCHONDRIAL"/>
    <property type="match status" value="1"/>
</dbReference>
<keyword evidence="3" id="KW-0274">FAD</keyword>
<proteinExistence type="predicted"/>
<keyword evidence="2" id="KW-0285">Flavoprotein</keyword>
<dbReference type="GO" id="GO:0030488">
    <property type="term" value="P:tRNA methylation"/>
    <property type="evidence" value="ECO:0007669"/>
    <property type="project" value="TreeGrafter"/>
</dbReference>
<evidence type="ECO:0000256" key="2">
    <source>
        <dbReference type="ARBA" id="ARBA00022630"/>
    </source>
</evidence>
<evidence type="ECO:0000256" key="1">
    <source>
        <dbReference type="ARBA" id="ARBA00001974"/>
    </source>
</evidence>
<dbReference type="PANTHER" id="PTHR11806">
    <property type="entry name" value="GLUCOSE INHIBITED DIVISION PROTEIN A"/>
    <property type="match status" value="1"/>
</dbReference>
<dbReference type="Pfam" id="PF01134">
    <property type="entry name" value="GIDA"/>
    <property type="match status" value="1"/>
</dbReference>
<reference evidence="6" key="1">
    <citation type="submission" date="2021-01" db="EMBL/GenBank/DDBJ databases">
        <authorList>
            <person name="Corre E."/>
            <person name="Pelletier E."/>
            <person name="Niang G."/>
            <person name="Scheremetjew M."/>
            <person name="Finn R."/>
            <person name="Kale V."/>
            <person name="Holt S."/>
            <person name="Cochrane G."/>
            <person name="Meng A."/>
            <person name="Brown T."/>
            <person name="Cohen L."/>
        </authorList>
    </citation>
    <scope>NUCLEOTIDE SEQUENCE</scope>
    <source>
        <strain evidence="6">CCAP 955/1</strain>
    </source>
</reference>
<dbReference type="AlphaFoldDB" id="A0A7S3HDY2"/>
<sequence length="112" mass="12022">MQALILSYPNLKVVEASAEDLILEEGSSGSAVVGIKTNDGREIHTGRVVITTGTFLRGRCFLGRTSYPAGRHMRTKNGESATNKEHESGGEIEPPSIGLALTLERFNTCSES</sequence>
<comment type="cofactor">
    <cofactor evidence="1">
        <name>FAD</name>
        <dbReference type="ChEBI" id="CHEBI:57692"/>
    </cofactor>
</comment>
<evidence type="ECO:0000256" key="4">
    <source>
        <dbReference type="SAM" id="MobiDB-lite"/>
    </source>
</evidence>
<accession>A0A7S3HDY2</accession>
<dbReference type="Gene3D" id="3.50.50.60">
    <property type="entry name" value="FAD/NAD(P)-binding domain"/>
    <property type="match status" value="1"/>
</dbReference>
<dbReference type="InterPro" id="IPR036188">
    <property type="entry name" value="FAD/NAD-bd_sf"/>
</dbReference>
<organism evidence="6">
    <name type="scientific">Spumella elongata</name>
    <dbReference type="NCBI Taxonomy" id="89044"/>
    <lineage>
        <taxon>Eukaryota</taxon>
        <taxon>Sar</taxon>
        <taxon>Stramenopiles</taxon>
        <taxon>Ochrophyta</taxon>
        <taxon>Chrysophyceae</taxon>
        <taxon>Chromulinales</taxon>
        <taxon>Chromulinaceae</taxon>
        <taxon>Spumella</taxon>
    </lineage>
</organism>
<dbReference type="EMBL" id="HBIC01041986">
    <property type="protein sequence ID" value="CAE0292693.1"/>
    <property type="molecule type" value="Transcribed_RNA"/>
</dbReference>
<evidence type="ECO:0000256" key="3">
    <source>
        <dbReference type="ARBA" id="ARBA00022827"/>
    </source>
</evidence>
<dbReference type="GO" id="GO:0050660">
    <property type="term" value="F:flavin adenine dinucleotide binding"/>
    <property type="evidence" value="ECO:0007669"/>
    <property type="project" value="InterPro"/>
</dbReference>
<protein>
    <recommendedName>
        <fullName evidence="5">MnmG N-terminal domain-containing protein</fullName>
    </recommendedName>
</protein>
<feature type="region of interest" description="Disordered" evidence="4">
    <location>
        <begin position="71"/>
        <end position="95"/>
    </location>
</feature>
<dbReference type="SUPFAM" id="SSF51905">
    <property type="entry name" value="FAD/NAD(P)-binding domain"/>
    <property type="match status" value="1"/>
</dbReference>
<feature type="domain" description="MnmG N-terminal" evidence="5">
    <location>
        <begin position="1"/>
        <end position="87"/>
    </location>
</feature>
<evidence type="ECO:0000313" key="6">
    <source>
        <dbReference type="EMBL" id="CAE0292693.1"/>
    </source>
</evidence>
<dbReference type="InterPro" id="IPR002218">
    <property type="entry name" value="MnmG-rel"/>
</dbReference>
<name>A0A7S3HDY2_9STRA</name>
<dbReference type="InterPro" id="IPR040131">
    <property type="entry name" value="MnmG_N"/>
</dbReference>